<evidence type="ECO:0000313" key="20">
    <source>
        <dbReference type="EMBL" id="KZE18163.1"/>
    </source>
</evidence>
<comment type="similarity">
    <text evidence="5 17">Belongs to the sugar phosphate cyclases superfamily. Dehydroquinate synthase family.</text>
</comment>
<dbReference type="SUPFAM" id="SSF56796">
    <property type="entry name" value="Dehydroquinate synthase-like"/>
    <property type="match status" value="1"/>
</dbReference>
<dbReference type="RefSeq" id="WP_063250253.1">
    <property type="nucleotide sequence ID" value="NZ_CAACXN010000014.1"/>
</dbReference>
<keyword evidence="11 17" id="KW-0547">Nucleotide-binding</keyword>
<keyword evidence="16 17" id="KW-0170">Cobalt</keyword>
<evidence type="ECO:0000313" key="23">
    <source>
        <dbReference type="Proteomes" id="UP000076612"/>
    </source>
</evidence>
<keyword evidence="15 17" id="KW-0456">Lyase</keyword>
<dbReference type="GO" id="GO:0000166">
    <property type="term" value="F:nucleotide binding"/>
    <property type="evidence" value="ECO:0007669"/>
    <property type="project" value="UniProtKB-KW"/>
</dbReference>
<dbReference type="PANTHER" id="PTHR43622">
    <property type="entry name" value="3-DEHYDROQUINATE SYNTHASE"/>
    <property type="match status" value="1"/>
</dbReference>
<dbReference type="GO" id="GO:0009073">
    <property type="term" value="P:aromatic amino acid family biosynthetic process"/>
    <property type="evidence" value="ECO:0007669"/>
    <property type="project" value="UniProtKB-KW"/>
</dbReference>
<feature type="binding site" evidence="17">
    <location>
        <begin position="70"/>
        <end position="75"/>
    </location>
    <ligand>
        <name>NAD(+)</name>
        <dbReference type="ChEBI" id="CHEBI:57540"/>
    </ligand>
</feature>
<evidence type="ECO:0000256" key="5">
    <source>
        <dbReference type="ARBA" id="ARBA00005412"/>
    </source>
</evidence>
<feature type="domain" description="3-dehydroquinate synthase C-terminal" evidence="19">
    <location>
        <begin position="180"/>
        <end position="323"/>
    </location>
</feature>
<dbReference type="Proteomes" id="UP000216867">
    <property type="component" value="Unassembled WGS sequence"/>
</dbReference>
<evidence type="ECO:0000256" key="13">
    <source>
        <dbReference type="ARBA" id="ARBA00023027"/>
    </source>
</evidence>
<evidence type="ECO:0000256" key="15">
    <source>
        <dbReference type="ARBA" id="ARBA00023239"/>
    </source>
</evidence>
<evidence type="ECO:0000256" key="7">
    <source>
        <dbReference type="ARBA" id="ARBA00017684"/>
    </source>
</evidence>
<dbReference type="EMBL" id="NCWY01000003">
    <property type="protein sequence ID" value="PAK96457.1"/>
    <property type="molecule type" value="Genomic_DNA"/>
</dbReference>
<feature type="binding site" evidence="17">
    <location>
        <position position="247"/>
    </location>
    <ligand>
        <name>Zn(2+)</name>
        <dbReference type="ChEBI" id="CHEBI:29105"/>
    </ligand>
</feature>
<comment type="cofactor">
    <cofactor evidence="2 17">
        <name>NAD(+)</name>
        <dbReference type="ChEBI" id="CHEBI:57540"/>
    </cofactor>
</comment>
<evidence type="ECO:0000259" key="19">
    <source>
        <dbReference type="Pfam" id="PF24621"/>
    </source>
</evidence>
<evidence type="ECO:0000256" key="4">
    <source>
        <dbReference type="ARBA" id="ARBA00004661"/>
    </source>
</evidence>
<feature type="binding site" evidence="17">
    <location>
        <begin position="168"/>
        <end position="171"/>
    </location>
    <ligand>
        <name>NAD(+)</name>
        <dbReference type="ChEBI" id="CHEBI:57540"/>
    </ligand>
</feature>
<keyword evidence="13 17" id="KW-0520">NAD</keyword>
<dbReference type="CDD" id="cd08195">
    <property type="entry name" value="DHQS"/>
    <property type="match status" value="1"/>
</dbReference>
<evidence type="ECO:0000256" key="10">
    <source>
        <dbReference type="ARBA" id="ARBA00022723"/>
    </source>
</evidence>
<evidence type="ECO:0000256" key="1">
    <source>
        <dbReference type="ARBA" id="ARBA00001393"/>
    </source>
</evidence>
<feature type="binding site" evidence="17">
    <location>
        <begin position="104"/>
        <end position="108"/>
    </location>
    <ligand>
        <name>NAD(+)</name>
        <dbReference type="ChEBI" id="CHEBI:57540"/>
    </ligand>
</feature>
<dbReference type="InterPro" id="IPR050071">
    <property type="entry name" value="Dehydroquinate_synthase"/>
</dbReference>
<reference evidence="21 24" key="3">
    <citation type="submission" date="2017-04" db="EMBL/GenBank/DDBJ databases">
        <title>Kefir bacterial isolates.</title>
        <authorList>
            <person name="Kim Y."/>
            <person name="Blasche S."/>
            <person name="Patil K.R."/>
        </authorList>
    </citation>
    <scope>NUCLEOTIDE SEQUENCE [LARGE SCALE GENOMIC DNA]</scope>
    <source>
        <strain evidence="21 24">OG2</strain>
    </source>
</reference>
<feature type="domain" description="3-dehydroquinate synthase N-terminal" evidence="18">
    <location>
        <begin position="67"/>
        <end position="177"/>
    </location>
</feature>
<dbReference type="Proteomes" id="UP000386281">
    <property type="component" value="Unassembled WGS sequence"/>
</dbReference>
<keyword evidence="9 17" id="KW-0028">Amino-acid biosynthesis</keyword>
<sequence>MSVTTIDVDAGGRYPVLVGHGLLGQLPELLGPQAEKVLVIHPRALRTTGETVRDDLAAAGLDAIVAEIPDAEEAKHVQVAAFCWQVLGQSDFTRTDAIVTVGGGAVSDLGGFVAATWLRGIRVIHIPTTVLGMVDAAVGGKTGINTAEGKNLVGAFHAPAGVLADLDTLRTLPENELFTGLAEVVKAGFIADPAILDLIRDHTREEIGDVDGPVLRELIERAIAVKAEVVSGDFTEAGRREILNYGHTLAHAIEHKERYQWRHGAAVSVGMVFAAEVAAMVRNLPAEVVDEHRELLSKLGLPTGYRSDVWPQLLETMRRDKKTRGSMLRMVLLSEIGAPATVEIPDVSLLHTAYQEIGEESPRKLLGPTL</sequence>
<comment type="function">
    <text evidence="17">Catalyzes the conversion of 3-deoxy-D-arabino-heptulosonate 7-phosphate (DAHP) to dehydroquinate (DHQ).</text>
</comment>
<reference evidence="22 25" key="4">
    <citation type="submission" date="2019-02" db="EMBL/GenBank/DDBJ databases">
        <authorList>
            <consortium name="Pathogen Informatics"/>
        </authorList>
    </citation>
    <scope>NUCLEOTIDE SEQUENCE [LARGE SCALE GENOMIC DNA]</scope>
    <source>
        <strain evidence="22 25">3012STDY7078520</strain>
    </source>
</reference>
<keyword evidence="14 17" id="KW-0057">Aromatic amino acid biosynthesis</keyword>
<dbReference type="GeneID" id="99773028"/>
<dbReference type="Pfam" id="PF01761">
    <property type="entry name" value="DHQ_synthase"/>
    <property type="match status" value="1"/>
</dbReference>
<evidence type="ECO:0000259" key="18">
    <source>
        <dbReference type="Pfam" id="PF01761"/>
    </source>
</evidence>
<comment type="subcellular location">
    <subcellularLocation>
        <location evidence="3 17">Cytoplasm</location>
    </subcellularLocation>
</comment>
<dbReference type="InterPro" id="IPR030963">
    <property type="entry name" value="DHQ_synth_fam"/>
</dbReference>
<evidence type="ECO:0000256" key="9">
    <source>
        <dbReference type="ARBA" id="ARBA00022605"/>
    </source>
</evidence>
<dbReference type="AlphaFoldDB" id="A0A161S5H6"/>
<keyword evidence="12 17" id="KW-0862">Zinc</keyword>
<dbReference type="InterPro" id="IPR030960">
    <property type="entry name" value="DHQS/DOIS_N"/>
</dbReference>
<dbReference type="STRING" id="33889.AVW13_01690"/>
<gene>
    <name evidence="17 22" type="primary">aroB</name>
    <name evidence="20" type="ORF">AVW13_01690</name>
    <name evidence="21" type="ORF">B8X04_03895</name>
    <name evidence="22" type="ORF">NCTC12391_01400</name>
</gene>
<dbReference type="InterPro" id="IPR056179">
    <property type="entry name" value="DHQS_C"/>
</dbReference>
<feature type="binding site" evidence="17">
    <location>
        <position position="150"/>
    </location>
    <ligand>
        <name>NAD(+)</name>
        <dbReference type="ChEBI" id="CHEBI:57540"/>
    </ligand>
</feature>
<reference evidence="23" key="1">
    <citation type="submission" date="2016-01" db="EMBL/GenBank/DDBJ databases">
        <title>Draft genome of Chromobacterium sp. F49.</title>
        <authorList>
            <person name="Hong K.W."/>
        </authorList>
    </citation>
    <scope>NUCLEOTIDE SEQUENCE [LARGE SCALE GENOMIC DNA]</scope>
    <source>
        <strain evidence="23">M40</strain>
    </source>
</reference>
<dbReference type="FunFam" id="3.40.50.1970:FF:000012">
    <property type="entry name" value="3-dehydroquinate synthase"/>
    <property type="match status" value="1"/>
</dbReference>
<comment type="cofactor">
    <cofactor evidence="17">
        <name>Co(2+)</name>
        <dbReference type="ChEBI" id="CHEBI:48828"/>
    </cofactor>
    <cofactor evidence="17">
        <name>Zn(2+)</name>
        <dbReference type="ChEBI" id="CHEBI:29105"/>
    </cofactor>
    <text evidence="17">Binds 1 divalent metal cation per subunit. Can use either Co(2+) or Zn(2+).</text>
</comment>
<evidence type="ECO:0000256" key="2">
    <source>
        <dbReference type="ARBA" id="ARBA00001911"/>
    </source>
</evidence>
<proteinExistence type="inferred from homology"/>
<accession>A0A161S5H6</accession>
<dbReference type="Gene3D" id="3.40.50.1970">
    <property type="match status" value="1"/>
</dbReference>
<evidence type="ECO:0000313" key="24">
    <source>
        <dbReference type="Proteomes" id="UP000216867"/>
    </source>
</evidence>
<dbReference type="PIRSF" id="PIRSF001455">
    <property type="entry name" value="DHQ_synth"/>
    <property type="match status" value="1"/>
</dbReference>
<evidence type="ECO:0000313" key="22">
    <source>
        <dbReference type="EMBL" id="VEW12303.1"/>
    </source>
</evidence>
<evidence type="ECO:0000313" key="21">
    <source>
        <dbReference type="EMBL" id="PAK96457.1"/>
    </source>
</evidence>
<evidence type="ECO:0000256" key="11">
    <source>
        <dbReference type="ARBA" id="ARBA00022741"/>
    </source>
</evidence>
<dbReference type="GO" id="GO:0046872">
    <property type="term" value="F:metal ion binding"/>
    <property type="evidence" value="ECO:0007669"/>
    <property type="project" value="UniProtKB-KW"/>
</dbReference>
<dbReference type="NCBIfam" id="TIGR01357">
    <property type="entry name" value="aroB"/>
    <property type="match status" value="1"/>
</dbReference>
<evidence type="ECO:0000256" key="6">
    <source>
        <dbReference type="ARBA" id="ARBA00013031"/>
    </source>
</evidence>
<keyword evidence="8 17" id="KW-0963">Cytoplasm</keyword>
<protein>
    <recommendedName>
        <fullName evidence="7 17">3-dehydroquinate synthase</fullName>
        <shortName evidence="17">DHQS</shortName>
        <ecNumber evidence="6 17">4.2.3.4</ecNumber>
    </recommendedName>
</protein>
<name>A0A161S5H6_9MICO</name>
<dbReference type="GO" id="GO:0003856">
    <property type="term" value="F:3-dehydroquinate synthase activity"/>
    <property type="evidence" value="ECO:0007669"/>
    <property type="project" value="UniProtKB-UniRule"/>
</dbReference>
<reference evidence="20" key="2">
    <citation type="submission" date="2016-01" db="EMBL/GenBank/DDBJ databases">
        <authorList>
            <person name="Hong K.W."/>
        </authorList>
    </citation>
    <scope>NUCLEOTIDE SEQUENCE</scope>
    <source>
        <strain evidence="20">M40</strain>
    </source>
</reference>
<dbReference type="EMBL" id="LQQR01000023">
    <property type="protein sequence ID" value="KZE18163.1"/>
    <property type="molecule type" value="Genomic_DNA"/>
</dbReference>
<dbReference type="PANTHER" id="PTHR43622:SF7">
    <property type="entry name" value="3-DEHYDROQUINATE SYNTHASE, CHLOROPLASTIC"/>
    <property type="match status" value="1"/>
</dbReference>
<evidence type="ECO:0000313" key="25">
    <source>
        <dbReference type="Proteomes" id="UP000386281"/>
    </source>
</evidence>
<dbReference type="GO" id="GO:0005737">
    <property type="term" value="C:cytoplasm"/>
    <property type="evidence" value="ECO:0007669"/>
    <property type="project" value="UniProtKB-SubCell"/>
</dbReference>
<comment type="catalytic activity">
    <reaction evidence="1 17">
        <text>7-phospho-2-dehydro-3-deoxy-D-arabino-heptonate = 3-dehydroquinate + phosphate</text>
        <dbReference type="Rhea" id="RHEA:21968"/>
        <dbReference type="ChEBI" id="CHEBI:32364"/>
        <dbReference type="ChEBI" id="CHEBI:43474"/>
        <dbReference type="ChEBI" id="CHEBI:58394"/>
        <dbReference type="EC" id="4.2.3.4"/>
    </reaction>
</comment>
<dbReference type="GO" id="GO:0008652">
    <property type="term" value="P:amino acid biosynthetic process"/>
    <property type="evidence" value="ECO:0007669"/>
    <property type="project" value="UniProtKB-KW"/>
</dbReference>
<dbReference type="Gene3D" id="1.20.1090.10">
    <property type="entry name" value="Dehydroquinate synthase-like - alpha domain"/>
    <property type="match status" value="1"/>
</dbReference>
<evidence type="ECO:0000256" key="12">
    <source>
        <dbReference type="ARBA" id="ARBA00022833"/>
    </source>
</evidence>
<feature type="binding site" evidence="17">
    <location>
        <position position="263"/>
    </location>
    <ligand>
        <name>Zn(2+)</name>
        <dbReference type="ChEBI" id="CHEBI:29105"/>
    </ligand>
</feature>
<dbReference type="UniPathway" id="UPA00053">
    <property type="reaction ID" value="UER00085"/>
</dbReference>
<feature type="binding site" evidence="17">
    <location>
        <position position="141"/>
    </location>
    <ligand>
        <name>NAD(+)</name>
        <dbReference type="ChEBI" id="CHEBI:57540"/>
    </ligand>
</feature>
<feature type="binding site" evidence="17">
    <location>
        <begin position="128"/>
        <end position="129"/>
    </location>
    <ligand>
        <name>NAD(+)</name>
        <dbReference type="ChEBI" id="CHEBI:57540"/>
    </ligand>
</feature>
<evidence type="ECO:0000256" key="8">
    <source>
        <dbReference type="ARBA" id="ARBA00022490"/>
    </source>
</evidence>
<keyword evidence="10 17" id="KW-0479">Metal-binding</keyword>
<comment type="pathway">
    <text evidence="4 17">Metabolic intermediate biosynthesis; chorismate biosynthesis; chorismate from D-erythrose 4-phosphate and phosphoenolpyruvate: step 2/7.</text>
</comment>
<dbReference type="Pfam" id="PF24621">
    <property type="entry name" value="DHQS_C"/>
    <property type="match status" value="1"/>
</dbReference>
<evidence type="ECO:0000256" key="14">
    <source>
        <dbReference type="ARBA" id="ARBA00023141"/>
    </source>
</evidence>
<feature type="binding site" evidence="17">
    <location>
        <position position="183"/>
    </location>
    <ligand>
        <name>Zn(2+)</name>
        <dbReference type="ChEBI" id="CHEBI:29105"/>
    </ligand>
</feature>
<dbReference type="EC" id="4.2.3.4" evidence="6 17"/>
<dbReference type="EMBL" id="CAACXN010000014">
    <property type="protein sequence ID" value="VEW12303.1"/>
    <property type="molecule type" value="Genomic_DNA"/>
</dbReference>
<evidence type="ECO:0000256" key="16">
    <source>
        <dbReference type="ARBA" id="ARBA00023285"/>
    </source>
</evidence>
<evidence type="ECO:0000256" key="3">
    <source>
        <dbReference type="ARBA" id="ARBA00004496"/>
    </source>
</evidence>
<dbReference type="HAMAP" id="MF_00110">
    <property type="entry name" value="DHQ_synthase"/>
    <property type="match status" value="1"/>
</dbReference>
<organism evidence="22 25">
    <name type="scientific">Brevibacterium casei</name>
    <dbReference type="NCBI Taxonomy" id="33889"/>
    <lineage>
        <taxon>Bacteria</taxon>
        <taxon>Bacillati</taxon>
        <taxon>Actinomycetota</taxon>
        <taxon>Actinomycetes</taxon>
        <taxon>Micrococcales</taxon>
        <taxon>Brevibacteriaceae</taxon>
        <taxon>Brevibacterium</taxon>
    </lineage>
</organism>
<dbReference type="Proteomes" id="UP000076612">
    <property type="component" value="Unassembled WGS sequence"/>
</dbReference>
<dbReference type="GO" id="GO:0009423">
    <property type="term" value="P:chorismate biosynthetic process"/>
    <property type="evidence" value="ECO:0007669"/>
    <property type="project" value="UniProtKB-UniRule"/>
</dbReference>
<dbReference type="InterPro" id="IPR016037">
    <property type="entry name" value="DHQ_synth_AroB"/>
</dbReference>
<evidence type="ECO:0000256" key="17">
    <source>
        <dbReference type="HAMAP-Rule" id="MF_00110"/>
    </source>
</evidence>